<dbReference type="CDD" id="cd06849">
    <property type="entry name" value="lipoyl_domain"/>
    <property type="match status" value="1"/>
</dbReference>
<dbReference type="InterPro" id="IPR000089">
    <property type="entry name" value="Biotin_lipoyl"/>
</dbReference>
<evidence type="ECO:0000313" key="4">
    <source>
        <dbReference type="EMBL" id="SFA84623.1"/>
    </source>
</evidence>
<dbReference type="PROSITE" id="PS50968">
    <property type="entry name" value="BIOTINYL_LIPOYL"/>
    <property type="match status" value="1"/>
</dbReference>
<evidence type="ECO:0000256" key="2">
    <source>
        <dbReference type="ARBA" id="ARBA00022823"/>
    </source>
</evidence>
<keyword evidence="2" id="KW-0450">Lipoyl</keyword>
<keyword evidence="5" id="KW-1185">Reference proteome</keyword>
<dbReference type="PROSITE" id="PS00189">
    <property type="entry name" value="LIPOYL"/>
    <property type="match status" value="1"/>
</dbReference>
<reference evidence="4 5" key="1">
    <citation type="submission" date="2016-10" db="EMBL/GenBank/DDBJ databases">
        <authorList>
            <person name="de Groot N.N."/>
        </authorList>
    </citation>
    <scope>NUCLEOTIDE SEQUENCE [LARGE SCALE GENOMIC DNA]</scope>
    <source>
        <strain evidence="4 5">DSM 29316</strain>
    </source>
</reference>
<feature type="domain" description="Lipoyl-binding" evidence="3">
    <location>
        <begin position="2"/>
        <end position="77"/>
    </location>
</feature>
<evidence type="ECO:0000259" key="3">
    <source>
        <dbReference type="PROSITE" id="PS50968"/>
    </source>
</evidence>
<organism evidence="4 5">
    <name type="scientific">Poseidonocella pacifica</name>
    <dbReference type="NCBI Taxonomy" id="871651"/>
    <lineage>
        <taxon>Bacteria</taxon>
        <taxon>Pseudomonadati</taxon>
        <taxon>Pseudomonadota</taxon>
        <taxon>Alphaproteobacteria</taxon>
        <taxon>Rhodobacterales</taxon>
        <taxon>Roseobacteraceae</taxon>
        <taxon>Poseidonocella</taxon>
    </lineage>
</organism>
<dbReference type="OrthoDB" id="7363068at2"/>
<dbReference type="STRING" id="871651.SAMN05421688_1107"/>
<name>A0A1I0W9D2_9RHOB</name>
<dbReference type="AlphaFoldDB" id="A0A1I0W9D2"/>
<protein>
    <submittedName>
        <fullName evidence="4">Biotin-requiring enzyme</fullName>
    </submittedName>
</protein>
<dbReference type="SUPFAM" id="SSF51230">
    <property type="entry name" value="Single hybrid motif"/>
    <property type="match status" value="1"/>
</dbReference>
<dbReference type="InterPro" id="IPR011053">
    <property type="entry name" value="Single_hybrid_motif"/>
</dbReference>
<accession>A0A1I0W9D2</accession>
<dbReference type="Gene3D" id="2.40.50.100">
    <property type="match status" value="1"/>
</dbReference>
<evidence type="ECO:0000313" key="5">
    <source>
        <dbReference type="Proteomes" id="UP000198796"/>
    </source>
</evidence>
<gene>
    <name evidence="4" type="ORF">SAMN05421688_1107</name>
</gene>
<dbReference type="Proteomes" id="UP000198796">
    <property type="component" value="Unassembled WGS sequence"/>
</dbReference>
<comment type="cofactor">
    <cofactor evidence="1">
        <name>(R)-lipoate</name>
        <dbReference type="ChEBI" id="CHEBI:83088"/>
    </cofactor>
</comment>
<dbReference type="RefSeq" id="WP_092061465.1">
    <property type="nucleotide sequence ID" value="NZ_FOJU01000002.1"/>
</dbReference>
<proteinExistence type="predicted"/>
<dbReference type="EMBL" id="FOJU01000002">
    <property type="protein sequence ID" value="SFA84623.1"/>
    <property type="molecule type" value="Genomic_DNA"/>
</dbReference>
<dbReference type="Pfam" id="PF00364">
    <property type="entry name" value="Biotin_lipoyl"/>
    <property type="match status" value="1"/>
</dbReference>
<dbReference type="InterPro" id="IPR003016">
    <property type="entry name" value="2-oxoA_DH_lipoyl-BS"/>
</dbReference>
<sequence length="77" mass="8192">MATDIVIPSDLWEEDEECVITSWLVDDDGSVQEGALIAEIMTAKVQYEINAPATGTVKIIEEADAVVAKGAVIGTIE</sequence>
<evidence type="ECO:0000256" key="1">
    <source>
        <dbReference type="ARBA" id="ARBA00001938"/>
    </source>
</evidence>